<dbReference type="Proteomes" id="UP000242414">
    <property type="component" value="Unassembled WGS sequence"/>
</dbReference>
<sequence length="1129" mass="129818">MRSSKKKKQRSFFIEDKQTPIPIRVNKRRLSDEEPTQPDFAKRSKRQHNNDLTYLICFDNSMHNYISTVILNKIRHSKKLEADLLKAKNDLSNKTRLPPGIMTNAASFADLETNVMRNFMENNGQKLMIELWKDYVNEHFDSIAKTLRDRNLSFKKEEPSSSLIQSGSSGINVEEQYRTFSISVNKALRKELPENIENVVKTKIETSLENSSDFCAQFLFIINAMSIVIKSDGKIIPKKSTEFDMLQVLPFEFVQKNGVQPVLSSLPLPHNMPDEYRRELEVLFTEQHLSLIQSHFFGSGAQQKNLEKHPVEDFLFKELASNGITKDSYNTMLTTEEMKVALARIVTNIKNMWSTNDIFKKLLDRLLDVLLRLHLAGARTSKYNSYVARKAKNKYTVDDSFLSSNSQRNLISTEYKKKRKREQKLQMITDKEKQAKYKDQISKNDQRIDFFRKLNRHSVASSSTDKVEHDEESNSDNANTDEPSRSRLKGLKSVTKHLLLSSGETITVEDIKRDMTDATEKEISTMSLLIQKLKPYIPAKQNRFVIGYQIPFCLLANDILHVTGNKKFTRLLFPQPRPSQLQALKINATSIYQMLTSEPNPLSIADFDNNKIDSIEYARSNKDAVFCSIFDMAQIKKTCESYNLTFAQNIKILPVKEAGVVAAEKPIDHLSRILNYPAVINESKKNPSDLQCEIDTLQHNVNNLKDSLRTLLKSDLVTKLTAEIKTIKVELMSEHKDGVITKLNATKKKRRDAYLAIQKCRSSKSALNQELYYKRMAMRYKSQIAKKEEVTSTSSTKEEKEDSFFKLTNETRGVYEVTKCRLVESPEDFVFSGTDNGIINMSTTTAFNFDRYKFHLKLYNRYQILKETNIDLQVNKDYLNLPPQQKKLERAKKYTTDGKEISKVEVILSEAPITTTNSYISEYQASFNLHVGYSGQLRRFYSSKKRVNLQRAEEIQKSRFLNSIIDKERREIVSKRDWDKLVQFIGDRGTGVGTRIKGHRRYGGRWLEIMRGKRGNVCITSEYKTSQTCVYCFEQLEHPQFIEQKNGKMIKKLTKGSLMCINTECVSVKHGRSTKSRDALSSLAIGLSGLISCVLGVPIPHFSPNQISQYNTENFETQASALLEEEKNS</sequence>
<protein>
    <submittedName>
        <fullName evidence="2">Uncharacterized protein</fullName>
    </submittedName>
</protein>
<organism evidence="2">
    <name type="scientific">Rhizopus microsporus var. microsporus</name>
    <dbReference type="NCBI Taxonomy" id="86635"/>
    <lineage>
        <taxon>Eukaryota</taxon>
        <taxon>Fungi</taxon>
        <taxon>Fungi incertae sedis</taxon>
        <taxon>Mucoromycota</taxon>
        <taxon>Mucoromycotina</taxon>
        <taxon>Mucoromycetes</taxon>
        <taxon>Mucorales</taxon>
        <taxon>Mucorineae</taxon>
        <taxon>Rhizopodaceae</taxon>
        <taxon>Rhizopus</taxon>
    </lineage>
</organism>
<dbReference type="EMBL" id="KV921883">
    <property type="protein sequence ID" value="ORE08806.1"/>
    <property type="molecule type" value="Genomic_DNA"/>
</dbReference>
<reference evidence="2" key="1">
    <citation type="journal article" date="2016" name="Proc. Natl. Acad. Sci. U.S.A.">
        <title>Lipid metabolic changes in an early divergent fungus govern the establishment of a mutualistic symbiosis with endobacteria.</title>
        <authorList>
            <person name="Lastovetsky O.A."/>
            <person name="Gaspar M.L."/>
            <person name="Mondo S.J."/>
            <person name="LaButti K.M."/>
            <person name="Sandor L."/>
            <person name="Grigoriev I.V."/>
            <person name="Henry S.A."/>
            <person name="Pawlowska T.E."/>
        </authorList>
    </citation>
    <scope>NUCLEOTIDE SEQUENCE [LARGE SCALE GENOMIC DNA]</scope>
    <source>
        <strain evidence="2">ATCC 52814</strain>
    </source>
</reference>
<feature type="region of interest" description="Disordered" evidence="1">
    <location>
        <begin position="1"/>
        <end position="45"/>
    </location>
</feature>
<proteinExistence type="predicted"/>
<gene>
    <name evidence="2" type="ORF">BCV72DRAFT_303342</name>
</gene>
<evidence type="ECO:0000256" key="1">
    <source>
        <dbReference type="SAM" id="MobiDB-lite"/>
    </source>
</evidence>
<dbReference type="OrthoDB" id="2289268at2759"/>
<evidence type="ECO:0000313" key="2">
    <source>
        <dbReference type="EMBL" id="ORE08806.1"/>
    </source>
</evidence>
<feature type="compositionally biased region" description="Basic residues" evidence="1">
    <location>
        <begin position="1"/>
        <end position="10"/>
    </location>
</feature>
<feature type="region of interest" description="Disordered" evidence="1">
    <location>
        <begin position="461"/>
        <end position="488"/>
    </location>
</feature>
<accession>A0A1X0R9Z1</accession>
<dbReference type="AlphaFoldDB" id="A0A1X0R9Z1"/>
<dbReference type="VEuPathDB" id="FungiDB:BCV72DRAFT_303342"/>
<name>A0A1X0R9Z1_RHIZD</name>